<dbReference type="GO" id="GO:0032355">
    <property type="term" value="P:response to estradiol"/>
    <property type="evidence" value="ECO:0007669"/>
    <property type="project" value="TreeGrafter"/>
</dbReference>
<dbReference type="GO" id="GO:0071391">
    <property type="term" value="P:cellular response to estrogen stimulus"/>
    <property type="evidence" value="ECO:0007669"/>
    <property type="project" value="TreeGrafter"/>
</dbReference>
<dbReference type="AlphaFoldDB" id="A0A3B3Q4S8"/>
<reference evidence="4" key="2">
    <citation type="submission" date="2025-09" db="UniProtKB">
        <authorList>
            <consortium name="Ensembl"/>
        </authorList>
    </citation>
    <scope>IDENTIFICATION</scope>
</reference>
<dbReference type="PROSITE" id="PS51233">
    <property type="entry name" value="VWFD"/>
    <property type="match status" value="1"/>
</dbReference>
<evidence type="ECO:0000256" key="2">
    <source>
        <dbReference type="ARBA" id="ARBA00023180"/>
    </source>
</evidence>
<dbReference type="InterPro" id="IPR001846">
    <property type="entry name" value="VWF_type-D"/>
</dbReference>
<evidence type="ECO:0000313" key="5">
    <source>
        <dbReference type="Proteomes" id="UP000261540"/>
    </source>
</evidence>
<feature type="domain" description="VWFD" evidence="3">
    <location>
        <begin position="1"/>
        <end position="46"/>
    </location>
</feature>
<keyword evidence="2" id="KW-0325">Glycoprotein</keyword>
<keyword evidence="5" id="KW-1185">Reference proteome</keyword>
<sequence>MKGKACGVCGKADGEVKQEFRTPNGRLASSAVSFSHSWVLPAKSCRDAEQCFMKTESIQLAKQINLNGQESKCYSVEPVLQCLPGCNPLKTTPVTVGFHCLPIGIFWEKTVDLKDNTEAHVACHCTHQCA</sequence>
<dbReference type="GO" id="GO:0045735">
    <property type="term" value="F:nutrient reservoir activity"/>
    <property type="evidence" value="ECO:0007669"/>
    <property type="project" value="UniProtKB-KW"/>
</dbReference>
<dbReference type="GeneTree" id="ENSGT00940000175306"/>
<dbReference type="GO" id="GO:0005319">
    <property type="term" value="F:lipid transporter activity"/>
    <property type="evidence" value="ECO:0007669"/>
    <property type="project" value="TreeGrafter"/>
</dbReference>
<protein>
    <recommendedName>
        <fullName evidence="3">VWFD domain-containing protein</fullName>
    </recommendedName>
</protein>
<proteinExistence type="predicted"/>
<name>A0A3B3Q4S8_9TELE</name>
<evidence type="ECO:0000256" key="1">
    <source>
        <dbReference type="ARBA" id="ARBA00022761"/>
    </source>
</evidence>
<dbReference type="PANTHER" id="PTHR23345">
    <property type="entry name" value="VITELLOGENIN-RELATED"/>
    <property type="match status" value="1"/>
</dbReference>
<dbReference type="InterPro" id="IPR050733">
    <property type="entry name" value="Vitellogenin/Apolipophorin"/>
</dbReference>
<organism evidence="4 5">
    <name type="scientific">Paramormyrops kingsleyae</name>
    <dbReference type="NCBI Taxonomy" id="1676925"/>
    <lineage>
        <taxon>Eukaryota</taxon>
        <taxon>Metazoa</taxon>
        <taxon>Chordata</taxon>
        <taxon>Craniata</taxon>
        <taxon>Vertebrata</taxon>
        <taxon>Euteleostomi</taxon>
        <taxon>Actinopterygii</taxon>
        <taxon>Neopterygii</taxon>
        <taxon>Teleostei</taxon>
        <taxon>Osteoglossocephala</taxon>
        <taxon>Osteoglossomorpha</taxon>
        <taxon>Osteoglossiformes</taxon>
        <taxon>Mormyridae</taxon>
        <taxon>Paramormyrops</taxon>
    </lineage>
</organism>
<dbReference type="PANTHER" id="PTHR23345:SF9">
    <property type="entry name" value="VITELLOGENIN-RELATED"/>
    <property type="match status" value="1"/>
</dbReference>
<dbReference type="Ensembl" id="ENSPKIT00000024553.1">
    <property type="protein sequence ID" value="ENSPKIP00000000655.1"/>
    <property type="gene ID" value="ENSPKIG00000019235.1"/>
</dbReference>
<evidence type="ECO:0000313" key="4">
    <source>
        <dbReference type="Ensembl" id="ENSPKIP00000000655.1"/>
    </source>
</evidence>
<reference evidence="4" key="1">
    <citation type="submission" date="2025-08" db="UniProtKB">
        <authorList>
            <consortium name="Ensembl"/>
        </authorList>
    </citation>
    <scope>IDENTIFICATION</scope>
</reference>
<keyword evidence="1" id="KW-0758">Storage protein</keyword>
<evidence type="ECO:0000259" key="3">
    <source>
        <dbReference type="PROSITE" id="PS51233"/>
    </source>
</evidence>
<dbReference type="STRING" id="1676925.ENSPKIP00000000655"/>
<accession>A0A3B3Q4S8</accession>
<dbReference type="Proteomes" id="UP000261540">
    <property type="component" value="Unplaced"/>
</dbReference>